<gene>
    <name evidence="3" type="ORF">GCM10009716_39380</name>
</gene>
<evidence type="ECO:0000256" key="1">
    <source>
        <dbReference type="SAM" id="MobiDB-lite"/>
    </source>
</evidence>
<comment type="caution">
    <text evidence="3">The sequence shown here is derived from an EMBL/GenBank/DDBJ whole genome shotgun (WGS) entry which is preliminary data.</text>
</comment>
<dbReference type="EMBL" id="BAAAMJ010000046">
    <property type="protein sequence ID" value="GAA1927488.1"/>
    <property type="molecule type" value="Genomic_DNA"/>
</dbReference>
<keyword evidence="2" id="KW-0472">Membrane</keyword>
<accession>A0ABN2PSJ2</accession>
<dbReference type="Proteomes" id="UP001501303">
    <property type="component" value="Unassembled WGS sequence"/>
</dbReference>
<evidence type="ECO:0000313" key="3">
    <source>
        <dbReference type="EMBL" id="GAA1927488.1"/>
    </source>
</evidence>
<reference evidence="3 4" key="1">
    <citation type="journal article" date="2019" name="Int. J. Syst. Evol. Microbiol.">
        <title>The Global Catalogue of Microorganisms (GCM) 10K type strain sequencing project: providing services to taxonomists for standard genome sequencing and annotation.</title>
        <authorList>
            <consortium name="The Broad Institute Genomics Platform"/>
            <consortium name="The Broad Institute Genome Sequencing Center for Infectious Disease"/>
            <person name="Wu L."/>
            <person name="Ma J."/>
        </authorList>
    </citation>
    <scope>NUCLEOTIDE SEQUENCE [LARGE SCALE GENOMIC DNA]</scope>
    <source>
        <strain evidence="3 4">JCM 13581</strain>
    </source>
</reference>
<evidence type="ECO:0000256" key="2">
    <source>
        <dbReference type="SAM" id="Phobius"/>
    </source>
</evidence>
<keyword evidence="2" id="KW-0812">Transmembrane</keyword>
<protein>
    <submittedName>
        <fullName evidence="3">Uncharacterized protein</fullName>
    </submittedName>
</protein>
<feature type="transmembrane region" description="Helical" evidence="2">
    <location>
        <begin position="53"/>
        <end position="72"/>
    </location>
</feature>
<feature type="region of interest" description="Disordered" evidence="1">
    <location>
        <begin position="502"/>
        <end position="521"/>
    </location>
</feature>
<proteinExistence type="predicted"/>
<feature type="region of interest" description="Disordered" evidence="1">
    <location>
        <begin position="451"/>
        <end position="497"/>
    </location>
</feature>
<sequence>MPDEPGFTDQDRYWSGPAYAGVAVACVAALVGVIAVVRALWQVITFSFDGFGSVLLMALISAVVFVIAVVVVESIRKQAAQRERDLAYESYRRAHAAWERDVASQVAQTRTWFPLGLSAPAARVNVFGGNGDGWASLLMTTCATLLSAGRRLTVVDLTEQAVGGGIVTLAEQRGERVVDVDLPSRFDEYEPCSGLTPVEVGETLAAAVSTMRPGLPDPVLQALDAELLTTVAERLNGFVTLLRLTAGLRVLRRVQDFGDTKPLTESEYMRINECVDTVAAGERERQELQFLTNVLAVLTRTAGTDPGVASHGGGQLSFFGTRKVSVTSVTTSDSDQRRKDVTDRLVFQMLLHQLRTGRSGVEDVVLVVAGADHLGRDALETLSQQARRSGAQLILLMERIGEEFAPLLGATDSVTLLMRLGNPRDATLAAEFVGREHKFVLNQVTESVGRTFTEGTSTSESTAESVGGSRGTSFSRGRQSGPYLGMGSSSSSLTTSRMSTWGRTRTYGTGTSSSVADARTRGTTESRVYEFAVEPTAVQGLPTTAFFLVEADGRRGRRVVLGDCNPGIALLDKVAEEPLELE</sequence>
<keyword evidence="4" id="KW-1185">Reference proteome</keyword>
<name>A0ABN2PSJ2_9ACTN</name>
<keyword evidence="2" id="KW-1133">Transmembrane helix</keyword>
<dbReference type="RefSeq" id="WP_344264301.1">
    <property type="nucleotide sequence ID" value="NZ_BAAAMJ010000046.1"/>
</dbReference>
<feature type="compositionally biased region" description="Low complexity" evidence="1">
    <location>
        <begin position="502"/>
        <end position="514"/>
    </location>
</feature>
<organism evidence="3 4">
    <name type="scientific">Streptomyces sodiiphilus</name>
    <dbReference type="NCBI Taxonomy" id="226217"/>
    <lineage>
        <taxon>Bacteria</taxon>
        <taxon>Bacillati</taxon>
        <taxon>Actinomycetota</taxon>
        <taxon>Actinomycetes</taxon>
        <taxon>Kitasatosporales</taxon>
        <taxon>Streptomycetaceae</taxon>
        <taxon>Streptomyces</taxon>
    </lineage>
</organism>
<evidence type="ECO:0000313" key="4">
    <source>
        <dbReference type="Proteomes" id="UP001501303"/>
    </source>
</evidence>
<feature type="transmembrane region" description="Helical" evidence="2">
    <location>
        <begin position="20"/>
        <end position="41"/>
    </location>
</feature>